<name>X0UE30_9ZZZZ</name>
<sequence length="112" mass="12258">MEIKIGMQDNVVVLSLAGDLVASSAENLINKVRELVRKKFTRIIIDMSKVNFMDSSGLGACMASYKALSAQNGILVITGPKETAKKIFRLTKADKKLNITPSKPEALKIIHQ</sequence>
<dbReference type="PANTHER" id="PTHR33495">
    <property type="entry name" value="ANTI-SIGMA FACTOR ANTAGONIST TM_1081-RELATED-RELATED"/>
    <property type="match status" value="1"/>
</dbReference>
<gene>
    <name evidence="3" type="ORF">S01H1_28893</name>
</gene>
<comment type="caution">
    <text evidence="3">The sequence shown here is derived from an EMBL/GenBank/DDBJ whole genome shotgun (WGS) entry which is preliminary data.</text>
</comment>
<dbReference type="CDD" id="cd07043">
    <property type="entry name" value="STAS_anti-anti-sigma_factors"/>
    <property type="match status" value="1"/>
</dbReference>
<protein>
    <recommendedName>
        <fullName evidence="2">STAS domain-containing protein</fullName>
    </recommendedName>
</protein>
<accession>X0UE30</accession>
<comment type="similarity">
    <text evidence="1">Belongs to the anti-sigma-factor antagonist family.</text>
</comment>
<dbReference type="Gene3D" id="3.30.750.24">
    <property type="entry name" value="STAS domain"/>
    <property type="match status" value="1"/>
</dbReference>
<dbReference type="EMBL" id="BARS01017687">
    <property type="protein sequence ID" value="GAF86750.1"/>
    <property type="molecule type" value="Genomic_DNA"/>
</dbReference>
<dbReference type="SUPFAM" id="SSF52091">
    <property type="entry name" value="SpoIIaa-like"/>
    <property type="match status" value="1"/>
</dbReference>
<dbReference type="Pfam" id="PF01740">
    <property type="entry name" value="STAS"/>
    <property type="match status" value="1"/>
</dbReference>
<dbReference type="GO" id="GO:0043856">
    <property type="term" value="F:anti-sigma factor antagonist activity"/>
    <property type="evidence" value="ECO:0007669"/>
    <property type="project" value="InterPro"/>
</dbReference>
<dbReference type="PROSITE" id="PS50801">
    <property type="entry name" value="STAS"/>
    <property type="match status" value="1"/>
</dbReference>
<dbReference type="AlphaFoldDB" id="X0UE30"/>
<reference evidence="3" key="1">
    <citation type="journal article" date="2014" name="Front. Microbiol.">
        <title>High frequency of phylogenetically diverse reductive dehalogenase-homologous genes in deep subseafloor sedimentary metagenomes.</title>
        <authorList>
            <person name="Kawai M."/>
            <person name="Futagami T."/>
            <person name="Toyoda A."/>
            <person name="Takaki Y."/>
            <person name="Nishi S."/>
            <person name="Hori S."/>
            <person name="Arai W."/>
            <person name="Tsubouchi T."/>
            <person name="Morono Y."/>
            <person name="Uchiyama I."/>
            <person name="Ito T."/>
            <person name="Fujiyama A."/>
            <person name="Inagaki F."/>
            <person name="Takami H."/>
        </authorList>
    </citation>
    <scope>NUCLEOTIDE SEQUENCE</scope>
    <source>
        <strain evidence="3">Expedition CK06-06</strain>
    </source>
</reference>
<evidence type="ECO:0000259" key="2">
    <source>
        <dbReference type="PROSITE" id="PS50801"/>
    </source>
</evidence>
<dbReference type="NCBIfam" id="TIGR00377">
    <property type="entry name" value="ant_ant_sig"/>
    <property type="match status" value="1"/>
</dbReference>
<feature type="domain" description="STAS" evidence="2">
    <location>
        <begin position="1"/>
        <end position="110"/>
    </location>
</feature>
<organism evidence="3">
    <name type="scientific">marine sediment metagenome</name>
    <dbReference type="NCBI Taxonomy" id="412755"/>
    <lineage>
        <taxon>unclassified sequences</taxon>
        <taxon>metagenomes</taxon>
        <taxon>ecological metagenomes</taxon>
    </lineage>
</organism>
<dbReference type="InterPro" id="IPR003658">
    <property type="entry name" value="Anti-sigma_ant"/>
</dbReference>
<dbReference type="InterPro" id="IPR036513">
    <property type="entry name" value="STAS_dom_sf"/>
</dbReference>
<evidence type="ECO:0000313" key="3">
    <source>
        <dbReference type="EMBL" id="GAF86750.1"/>
    </source>
</evidence>
<dbReference type="InterPro" id="IPR002645">
    <property type="entry name" value="STAS_dom"/>
</dbReference>
<evidence type="ECO:0000256" key="1">
    <source>
        <dbReference type="ARBA" id="ARBA00009013"/>
    </source>
</evidence>
<proteinExistence type="inferred from homology"/>